<protein>
    <submittedName>
        <fullName evidence="11">Proline/betaine transporter</fullName>
    </submittedName>
</protein>
<evidence type="ECO:0000256" key="5">
    <source>
        <dbReference type="ARBA" id="ARBA00022692"/>
    </source>
</evidence>
<keyword evidence="4" id="KW-1003">Cell membrane</keyword>
<name>A0ABM8T4X6_9BURK</name>
<feature type="transmembrane region" description="Helical" evidence="9">
    <location>
        <begin position="342"/>
        <end position="364"/>
    </location>
</feature>
<feature type="transmembrane region" description="Helical" evidence="9">
    <location>
        <begin position="20"/>
        <end position="45"/>
    </location>
</feature>
<feature type="transmembrane region" description="Helical" evidence="9">
    <location>
        <begin position="123"/>
        <end position="151"/>
    </location>
</feature>
<keyword evidence="12" id="KW-1185">Reference proteome</keyword>
<feature type="transmembrane region" description="Helical" evidence="9">
    <location>
        <begin position="65"/>
        <end position="88"/>
    </location>
</feature>
<dbReference type="Proteomes" id="UP000674425">
    <property type="component" value="Unassembled WGS sequence"/>
</dbReference>
<feature type="transmembrane region" description="Helical" evidence="9">
    <location>
        <begin position="97"/>
        <end position="117"/>
    </location>
</feature>
<dbReference type="EMBL" id="CAJNAU010000148">
    <property type="protein sequence ID" value="CAE6858401.1"/>
    <property type="molecule type" value="Genomic_DNA"/>
</dbReference>
<comment type="subcellular location">
    <subcellularLocation>
        <location evidence="1">Cell membrane</location>
        <topology evidence="1">Multi-pass membrane protein</topology>
    </subcellularLocation>
</comment>
<gene>
    <name evidence="11" type="primary">proP_22</name>
    <name evidence="11" type="ORF">R69658_07501</name>
</gene>
<feature type="transmembrane region" description="Helical" evidence="9">
    <location>
        <begin position="193"/>
        <end position="214"/>
    </location>
</feature>
<evidence type="ECO:0000256" key="3">
    <source>
        <dbReference type="ARBA" id="ARBA00022448"/>
    </source>
</evidence>
<comment type="caution">
    <text evidence="11">The sequence shown here is derived from an EMBL/GenBank/DDBJ whole genome shotgun (WGS) entry which is preliminary data.</text>
</comment>
<dbReference type="InterPro" id="IPR051084">
    <property type="entry name" value="H+-coupled_symporters"/>
</dbReference>
<keyword evidence="7 9" id="KW-1133">Transmembrane helix</keyword>
<accession>A0ABM8T4X6</accession>
<feature type="transmembrane region" description="Helical" evidence="9">
    <location>
        <begin position="163"/>
        <end position="187"/>
    </location>
</feature>
<dbReference type="RefSeq" id="WP_200622474.1">
    <property type="nucleotide sequence ID" value="NZ_CAJNAU010000148.1"/>
</dbReference>
<feature type="domain" description="Major facilitator superfamily (MFS) profile" evidence="10">
    <location>
        <begin position="24"/>
        <end position="428"/>
    </location>
</feature>
<evidence type="ECO:0000313" key="11">
    <source>
        <dbReference type="EMBL" id="CAE6858401.1"/>
    </source>
</evidence>
<sequence>METADAMPLAGHKDSSSHTVSWRVVTLASLGGALEYYDFIVFAIFARDISTTFFPSTDQFVALIATYSLFAASYLMRPLGGIVIAYFVDAYGRKPAFIWSLVVMSTSTIAMGLTPSYASLGQIATMLFILFRLSQSACFGGEFGTAVTYVVEMAPRRPGTACGILFCLLGVGIVLATGANAVIHVALPTQTALIYGWRIAFIFGGLLGIAGFYVRGSLEESPAFADVSPSAGRPSIKEIWTSHLPHLVTAFAISAPTGAANGMILAFLPMYLTTICRIPTATASGLMLLAAIAMAIGCLFFGWLADRTSWIGLHRLGCFVLLCSAWPVLAMLANGSNPVYPILWLSLSAGIVNGCVGQLIADLFPTRFRAMGVTTSYNLSAAIFQGLTPLVATLLLRQFKSPVAPAIWVAAVAIFAVVAGAGYRRLGGSLSHLR</sequence>
<comment type="similarity">
    <text evidence="2">Belongs to the major facilitator superfamily. Metabolite:H+ Symporter (MHS) family (TC 2.A.1.6) family.</text>
</comment>
<feature type="transmembrane region" description="Helical" evidence="9">
    <location>
        <begin position="316"/>
        <end position="336"/>
    </location>
</feature>
<dbReference type="InterPro" id="IPR011701">
    <property type="entry name" value="MFS"/>
</dbReference>
<evidence type="ECO:0000256" key="7">
    <source>
        <dbReference type="ARBA" id="ARBA00022989"/>
    </source>
</evidence>
<dbReference type="PANTHER" id="PTHR43528">
    <property type="entry name" value="ALPHA-KETOGLUTARATE PERMEASE"/>
    <property type="match status" value="1"/>
</dbReference>
<dbReference type="Gene3D" id="1.20.1250.20">
    <property type="entry name" value="MFS general substrate transporter like domains"/>
    <property type="match status" value="2"/>
</dbReference>
<evidence type="ECO:0000256" key="8">
    <source>
        <dbReference type="ARBA" id="ARBA00023136"/>
    </source>
</evidence>
<dbReference type="PANTHER" id="PTHR43528:SF7">
    <property type="entry name" value="MFS TRANSPORTER"/>
    <property type="match status" value="1"/>
</dbReference>
<dbReference type="SUPFAM" id="SSF103473">
    <property type="entry name" value="MFS general substrate transporter"/>
    <property type="match status" value="1"/>
</dbReference>
<evidence type="ECO:0000313" key="12">
    <source>
        <dbReference type="Proteomes" id="UP000674425"/>
    </source>
</evidence>
<keyword evidence="6" id="KW-0769">Symport</keyword>
<dbReference type="InterPro" id="IPR036259">
    <property type="entry name" value="MFS_trans_sf"/>
</dbReference>
<keyword evidence="8 9" id="KW-0472">Membrane</keyword>
<feature type="transmembrane region" description="Helical" evidence="9">
    <location>
        <begin position="402"/>
        <end position="423"/>
    </location>
</feature>
<proteinExistence type="inferred from homology"/>
<dbReference type="InterPro" id="IPR005829">
    <property type="entry name" value="Sugar_transporter_CS"/>
</dbReference>
<dbReference type="PROSITE" id="PS00216">
    <property type="entry name" value="SUGAR_TRANSPORT_1"/>
    <property type="match status" value="1"/>
</dbReference>
<evidence type="ECO:0000256" key="6">
    <source>
        <dbReference type="ARBA" id="ARBA00022847"/>
    </source>
</evidence>
<feature type="transmembrane region" description="Helical" evidence="9">
    <location>
        <begin position="376"/>
        <end position="396"/>
    </location>
</feature>
<reference evidence="11 12" key="1">
    <citation type="submission" date="2021-02" db="EMBL/GenBank/DDBJ databases">
        <authorList>
            <person name="Vanwijnsberghe S."/>
        </authorList>
    </citation>
    <scope>NUCLEOTIDE SEQUENCE [LARGE SCALE GENOMIC DNA]</scope>
    <source>
        <strain evidence="11 12">R-69658</strain>
    </source>
</reference>
<evidence type="ECO:0000256" key="1">
    <source>
        <dbReference type="ARBA" id="ARBA00004651"/>
    </source>
</evidence>
<keyword evidence="5 9" id="KW-0812">Transmembrane</keyword>
<evidence type="ECO:0000256" key="2">
    <source>
        <dbReference type="ARBA" id="ARBA00008240"/>
    </source>
</evidence>
<evidence type="ECO:0000256" key="4">
    <source>
        <dbReference type="ARBA" id="ARBA00022475"/>
    </source>
</evidence>
<dbReference type="InterPro" id="IPR020846">
    <property type="entry name" value="MFS_dom"/>
</dbReference>
<evidence type="ECO:0000259" key="10">
    <source>
        <dbReference type="PROSITE" id="PS50850"/>
    </source>
</evidence>
<feature type="transmembrane region" description="Helical" evidence="9">
    <location>
        <begin position="284"/>
        <end position="304"/>
    </location>
</feature>
<dbReference type="PROSITE" id="PS50850">
    <property type="entry name" value="MFS"/>
    <property type="match status" value="1"/>
</dbReference>
<organism evidence="11 12">
    <name type="scientific">Paraburkholderia aspalathi</name>
    <dbReference type="NCBI Taxonomy" id="1324617"/>
    <lineage>
        <taxon>Bacteria</taxon>
        <taxon>Pseudomonadati</taxon>
        <taxon>Pseudomonadota</taxon>
        <taxon>Betaproteobacteria</taxon>
        <taxon>Burkholderiales</taxon>
        <taxon>Burkholderiaceae</taxon>
        <taxon>Paraburkholderia</taxon>
    </lineage>
</organism>
<feature type="transmembrane region" description="Helical" evidence="9">
    <location>
        <begin position="247"/>
        <end position="272"/>
    </location>
</feature>
<keyword evidence="3" id="KW-0813">Transport</keyword>
<dbReference type="Pfam" id="PF07690">
    <property type="entry name" value="MFS_1"/>
    <property type="match status" value="1"/>
</dbReference>
<evidence type="ECO:0000256" key="9">
    <source>
        <dbReference type="SAM" id="Phobius"/>
    </source>
</evidence>